<name>A0A1F6SZS0_9PROT</name>
<dbReference type="NCBIfam" id="TIGR01552">
    <property type="entry name" value="phd_fam"/>
    <property type="match status" value="1"/>
</dbReference>
<dbReference type="EMBL" id="MFSR01000076">
    <property type="protein sequence ID" value="OGI38364.1"/>
    <property type="molecule type" value="Genomic_DNA"/>
</dbReference>
<dbReference type="Pfam" id="PF02604">
    <property type="entry name" value="PhdYeFM_antitox"/>
    <property type="match status" value="1"/>
</dbReference>
<gene>
    <name evidence="3" type="ORF">A2V91_06635</name>
</gene>
<dbReference type="InterPro" id="IPR036165">
    <property type="entry name" value="YefM-like_sf"/>
</dbReference>
<reference evidence="3 4" key="1">
    <citation type="journal article" date="2016" name="Nat. Commun.">
        <title>Thousands of microbial genomes shed light on interconnected biogeochemical processes in an aquifer system.</title>
        <authorList>
            <person name="Anantharaman K."/>
            <person name="Brown C.T."/>
            <person name="Hug L.A."/>
            <person name="Sharon I."/>
            <person name="Castelle C.J."/>
            <person name="Probst A.J."/>
            <person name="Thomas B.C."/>
            <person name="Singh A."/>
            <person name="Wilkins M.J."/>
            <person name="Karaoz U."/>
            <person name="Brodie E.L."/>
            <person name="Williams K.H."/>
            <person name="Hubbard S.S."/>
            <person name="Banfield J.F."/>
        </authorList>
    </citation>
    <scope>NUCLEOTIDE SEQUENCE [LARGE SCALE GENOMIC DNA]</scope>
</reference>
<comment type="function">
    <text evidence="2">Antitoxin component of a type II toxin-antitoxin (TA) system.</text>
</comment>
<proteinExistence type="inferred from homology"/>
<sequence length="75" mass="8509">MKTVPAAEFKAHCLSLLEKVRKTSRSLVVTKHGKPVVCVQPYIPPRRARQRPLKGSILFEKDLISPIDAEWEASR</sequence>
<accession>A0A1F6SZS0</accession>
<evidence type="ECO:0000313" key="4">
    <source>
        <dbReference type="Proteomes" id="UP000179334"/>
    </source>
</evidence>
<dbReference type="SUPFAM" id="SSF143120">
    <property type="entry name" value="YefM-like"/>
    <property type="match status" value="1"/>
</dbReference>
<comment type="similarity">
    <text evidence="1 2">Belongs to the phD/YefM antitoxin family.</text>
</comment>
<evidence type="ECO:0000256" key="2">
    <source>
        <dbReference type="RuleBase" id="RU362080"/>
    </source>
</evidence>
<dbReference type="Proteomes" id="UP000179334">
    <property type="component" value="Unassembled WGS sequence"/>
</dbReference>
<dbReference type="AlphaFoldDB" id="A0A1F6SZS0"/>
<organism evidence="3 4">
    <name type="scientific">Candidatus Muproteobacteria bacterium RBG_16_64_10</name>
    <dbReference type="NCBI Taxonomy" id="1817757"/>
    <lineage>
        <taxon>Bacteria</taxon>
        <taxon>Pseudomonadati</taxon>
        <taxon>Pseudomonadota</taxon>
        <taxon>Candidatus Muproteobacteria</taxon>
    </lineage>
</organism>
<evidence type="ECO:0000313" key="3">
    <source>
        <dbReference type="EMBL" id="OGI38364.1"/>
    </source>
</evidence>
<comment type="caution">
    <text evidence="3">The sequence shown here is derived from an EMBL/GenBank/DDBJ whole genome shotgun (WGS) entry which is preliminary data.</text>
</comment>
<dbReference type="Gene3D" id="3.40.1620.10">
    <property type="entry name" value="YefM-like domain"/>
    <property type="match status" value="1"/>
</dbReference>
<dbReference type="InterPro" id="IPR006442">
    <property type="entry name" value="Antitoxin_Phd/YefM"/>
</dbReference>
<evidence type="ECO:0000256" key="1">
    <source>
        <dbReference type="ARBA" id="ARBA00009981"/>
    </source>
</evidence>
<protein>
    <recommendedName>
        <fullName evidence="2">Antitoxin</fullName>
    </recommendedName>
</protein>